<comment type="subcellular location">
    <subcellularLocation>
        <location evidence="1">Cell inner membrane</location>
        <topology evidence="1">Single-pass membrane protein</topology>
    </subcellularLocation>
</comment>
<evidence type="ECO:0000256" key="4">
    <source>
        <dbReference type="ARBA" id="ARBA00022618"/>
    </source>
</evidence>
<evidence type="ECO:0000256" key="11">
    <source>
        <dbReference type="ARBA" id="ARBA00035703"/>
    </source>
</evidence>
<evidence type="ECO:0000256" key="1">
    <source>
        <dbReference type="ARBA" id="ARBA00004377"/>
    </source>
</evidence>
<keyword evidence="4" id="KW-0132">Cell division</keyword>
<evidence type="ECO:0000256" key="8">
    <source>
        <dbReference type="ARBA" id="ARBA00023136"/>
    </source>
</evidence>
<keyword evidence="3" id="KW-0997">Cell inner membrane</keyword>
<dbReference type="Pfam" id="PF06295">
    <property type="entry name" value="ZapG-like"/>
    <property type="match status" value="1"/>
</dbReference>
<comment type="similarity">
    <text evidence="10">Belongs to the ZapG family.</text>
</comment>
<name>A0AAJ6NA44_9PAST</name>
<gene>
    <name evidence="15" type="ORF">QJU93_06645</name>
</gene>
<evidence type="ECO:0000256" key="5">
    <source>
        <dbReference type="ARBA" id="ARBA00022692"/>
    </source>
</evidence>
<feature type="transmembrane region" description="Helical" evidence="14">
    <location>
        <begin position="12"/>
        <end position="30"/>
    </location>
</feature>
<organism evidence="15 16">
    <name type="scientific">Phocoenobacter skyensis</name>
    <dbReference type="NCBI Taxonomy" id="97481"/>
    <lineage>
        <taxon>Bacteria</taxon>
        <taxon>Pseudomonadati</taxon>
        <taxon>Pseudomonadota</taxon>
        <taxon>Gammaproteobacteria</taxon>
        <taxon>Pasteurellales</taxon>
        <taxon>Pasteurellaceae</taxon>
        <taxon>Phocoenobacter</taxon>
    </lineage>
</organism>
<dbReference type="Proteomes" id="UP001236239">
    <property type="component" value="Unassembled WGS sequence"/>
</dbReference>
<accession>A0AAJ6NA44</accession>
<evidence type="ECO:0000313" key="15">
    <source>
        <dbReference type="EMBL" id="MDP8173032.1"/>
    </source>
</evidence>
<keyword evidence="2" id="KW-1003">Cell membrane</keyword>
<keyword evidence="5 14" id="KW-0812">Transmembrane</keyword>
<dbReference type="RefSeq" id="WP_306374395.1">
    <property type="nucleotide sequence ID" value="NZ_JASAYK010000005.1"/>
</dbReference>
<evidence type="ECO:0000256" key="3">
    <source>
        <dbReference type="ARBA" id="ARBA00022519"/>
    </source>
</evidence>
<evidence type="ECO:0000313" key="16">
    <source>
        <dbReference type="Proteomes" id="UP001236239"/>
    </source>
</evidence>
<evidence type="ECO:0000256" key="7">
    <source>
        <dbReference type="ARBA" id="ARBA00022989"/>
    </source>
</evidence>
<dbReference type="PANTHER" id="PTHR39579:SF1">
    <property type="entry name" value="INNER MEMBRANE PROTEIN YHCB"/>
    <property type="match status" value="1"/>
</dbReference>
<evidence type="ECO:0000256" key="6">
    <source>
        <dbReference type="ARBA" id="ARBA00022960"/>
    </source>
</evidence>
<feature type="region of interest" description="Disordered" evidence="13">
    <location>
        <begin position="136"/>
        <end position="157"/>
    </location>
</feature>
<dbReference type="GO" id="GO:0008360">
    <property type="term" value="P:regulation of cell shape"/>
    <property type="evidence" value="ECO:0007669"/>
    <property type="project" value="UniProtKB-KW"/>
</dbReference>
<reference evidence="15" key="1">
    <citation type="journal article" date="2023" name="Front. Microbiol.">
        <title>Phylogeography and host specificity of Pasteurellaceae pathogenic to sea-farmed fish in the north-east Atlantic.</title>
        <authorList>
            <person name="Gulla S."/>
            <person name="Colquhoun D.J."/>
            <person name="Olsen A.B."/>
            <person name="Spilsberg B."/>
            <person name="Lagesen K."/>
            <person name="Aakesson C.P."/>
            <person name="Strom S."/>
            <person name="Manji F."/>
            <person name="Birkbeck T.H."/>
            <person name="Nilsen H.K."/>
        </authorList>
    </citation>
    <scope>NUCLEOTIDE SEQUENCE</scope>
    <source>
        <strain evidence="15">TW16_20</strain>
    </source>
</reference>
<evidence type="ECO:0000256" key="9">
    <source>
        <dbReference type="ARBA" id="ARBA00023306"/>
    </source>
</evidence>
<feature type="compositionally biased region" description="Acidic residues" evidence="13">
    <location>
        <begin position="143"/>
        <end position="157"/>
    </location>
</feature>
<protein>
    <recommendedName>
        <fullName evidence="11">Z-ring associated protein G</fullName>
    </recommendedName>
    <alternativeName>
        <fullName evidence="12">Cell division protein ZapG</fullName>
    </alternativeName>
</protein>
<keyword evidence="6" id="KW-0133">Cell shape</keyword>
<evidence type="ECO:0000256" key="13">
    <source>
        <dbReference type="SAM" id="MobiDB-lite"/>
    </source>
</evidence>
<sequence>MQNMQQWTNEMWTIAGVAFVLGLIVGYFILRFTKDNVKKHVKLEKEFKQVQAEQEVQKKRLETHFSESAVLLSTLAQDYKKLYTHLADGSEKLLPEAHSIDLFKQLQLENSNEESQSKEEKGVVEPVIEVEAVKEESVAETDVTVETEEKTEEEAKS</sequence>
<dbReference type="EMBL" id="JASAYQ010000010">
    <property type="protein sequence ID" value="MDP8173032.1"/>
    <property type="molecule type" value="Genomic_DNA"/>
</dbReference>
<dbReference type="GO" id="GO:0005886">
    <property type="term" value="C:plasma membrane"/>
    <property type="evidence" value="ECO:0007669"/>
    <property type="project" value="UniProtKB-SubCell"/>
</dbReference>
<dbReference type="AlphaFoldDB" id="A0AAJ6NA44"/>
<keyword evidence="9" id="KW-0131">Cell cycle</keyword>
<evidence type="ECO:0000256" key="2">
    <source>
        <dbReference type="ARBA" id="ARBA00022475"/>
    </source>
</evidence>
<evidence type="ECO:0000256" key="10">
    <source>
        <dbReference type="ARBA" id="ARBA00035657"/>
    </source>
</evidence>
<dbReference type="GO" id="GO:0051301">
    <property type="term" value="P:cell division"/>
    <property type="evidence" value="ECO:0007669"/>
    <property type="project" value="UniProtKB-KW"/>
</dbReference>
<comment type="caution">
    <text evidence="15">The sequence shown here is derived from an EMBL/GenBank/DDBJ whole genome shotgun (WGS) entry which is preliminary data.</text>
</comment>
<keyword evidence="7 14" id="KW-1133">Transmembrane helix</keyword>
<dbReference type="PANTHER" id="PTHR39579">
    <property type="entry name" value="INNER MEMBRANE PROTEIN YHCB"/>
    <property type="match status" value="1"/>
</dbReference>
<dbReference type="InterPro" id="IPR009386">
    <property type="entry name" value="ZapG-like"/>
</dbReference>
<evidence type="ECO:0000256" key="12">
    <source>
        <dbReference type="ARBA" id="ARBA00035727"/>
    </source>
</evidence>
<keyword evidence="8 14" id="KW-0472">Membrane</keyword>
<evidence type="ECO:0000256" key="14">
    <source>
        <dbReference type="SAM" id="Phobius"/>
    </source>
</evidence>
<proteinExistence type="inferred from homology"/>